<reference evidence="1 2" key="1">
    <citation type="journal article" date="2016" name="Nat. Commun.">
        <title>Thousands of microbial genomes shed light on interconnected biogeochemical processes in an aquifer system.</title>
        <authorList>
            <person name="Anantharaman K."/>
            <person name="Brown C.T."/>
            <person name="Hug L.A."/>
            <person name="Sharon I."/>
            <person name="Castelle C.J."/>
            <person name="Probst A.J."/>
            <person name="Thomas B.C."/>
            <person name="Singh A."/>
            <person name="Wilkins M.J."/>
            <person name="Karaoz U."/>
            <person name="Brodie E.L."/>
            <person name="Williams K.H."/>
            <person name="Hubbard S.S."/>
            <person name="Banfield J.F."/>
        </authorList>
    </citation>
    <scope>NUCLEOTIDE SEQUENCE [LARGE SCALE GENOMIC DNA]</scope>
</reference>
<dbReference type="Proteomes" id="UP000178700">
    <property type="component" value="Unassembled WGS sequence"/>
</dbReference>
<proteinExistence type="predicted"/>
<protein>
    <submittedName>
        <fullName evidence="1">Uncharacterized protein</fullName>
    </submittedName>
</protein>
<evidence type="ECO:0000313" key="1">
    <source>
        <dbReference type="EMBL" id="OGI65290.1"/>
    </source>
</evidence>
<dbReference type="EMBL" id="MFTJ01000029">
    <property type="protein sequence ID" value="OGI65290.1"/>
    <property type="molecule type" value="Genomic_DNA"/>
</dbReference>
<accession>A0A1F6V6F9</accession>
<gene>
    <name evidence="1" type="ORF">A2642_01470</name>
</gene>
<organism evidence="1 2">
    <name type="scientific">Candidatus Nomurabacteria bacterium RIFCSPHIGHO2_01_FULL_39_10</name>
    <dbReference type="NCBI Taxonomy" id="1801733"/>
    <lineage>
        <taxon>Bacteria</taxon>
        <taxon>Candidatus Nomuraibacteriota</taxon>
    </lineage>
</organism>
<sequence>MTLKFIFSEFSLEIFSTKFQTKIKAKTNIIRELRITQNAPSANTKDIILISEEHIKIYFYNVRTPSKQCTHYNT</sequence>
<dbReference type="AlphaFoldDB" id="A0A1F6V6F9"/>
<comment type="caution">
    <text evidence="1">The sequence shown here is derived from an EMBL/GenBank/DDBJ whole genome shotgun (WGS) entry which is preliminary data.</text>
</comment>
<name>A0A1F6V6F9_9BACT</name>
<evidence type="ECO:0000313" key="2">
    <source>
        <dbReference type="Proteomes" id="UP000178700"/>
    </source>
</evidence>